<feature type="compositionally biased region" description="Low complexity" evidence="2">
    <location>
        <begin position="2757"/>
        <end position="2766"/>
    </location>
</feature>
<evidence type="ECO:0000256" key="2">
    <source>
        <dbReference type="SAM" id="MobiDB-lite"/>
    </source>
</evidence>
<feature type="region of interest" description="Disordered" evidence="2">
    <location>
        <begin position="2738"/>
        <end position="2766"/>
    </location>
</feature>
<organism evidence="3 4">
    <name type="scientific">Chlamydomonas schloesseri</name>
    <dbReference type="NCBI Taxonomy" id="2026947"/>
    <lineage>
        <taxon>Eukaryota</taxon>
        <taxon>Viridiplantae</taxon>
        <taxon>Chlorophyta</taxon>
        <taxon>core chlorophytes</taxon>
        <taxon>Chlorophyceae</taxon>
        <taxon>CS clade</taxon>
        <taxon>Chlamydomonadales</taxon>
        <taxon>Chlamydomonadaceae</taxon>
        <taxon>Chlamydomonas</taxon>
    </lineage>
</organism>
<feature type="region of interest" description="Disordered" evidence="2">
    <location>
        <begin position="1592"/>
        <end position="1640"/>
    </location>
</feature>
<feature type="compositionally biased region" description="Gly residues" evidence="2">
    <location>
        <begin position="2742"/>
        <end position="2752"/>
    </location>
</feature>
<evidence type="ECO:0000256" key="1">
    <source>
        <dbReference type="SAM" id="Coils"/>
    </source>
</evidence>
<dbReference type="OrthoDB" id="549652at2759"/>
<feature type="compositionally biased region" description="Low complexity" evidence="2">
    <location>
        <begin position="155"/>
        <end position="172"/>
    </location>
</feature>
<feature type="compositionally biased region" description="Low complexity" evidence="2">
    <location>
        <begin position="2847"/>
        <end position="2865"/>
    </location>
</feature>
<feature type="compositionally biased region" description="Basic and acidic residues" evidence="2">
    <location>
        <begin position="684"/>
        <end position="696"/>
    </location>
</feature>
<dbReference type="EMBL" id="JAEHOD010000037">
    <property type="protein sequence ID" value="KAG2440546.1"/>
    <property type="molecule type" value="Genomic_DNA"/>
</dbReference>
<feature type="region of interest" description="Disordered" evidence="2">
    <location>
        <begin position="2913"/>
        <end position="2941"/>
    </location>
</feature>
<evidence type="ECO:0000313" key="4">
    <source>
        <dbReference type="Proteomes" id="UP000613740"/>
    </source>
</evidence>
<feature type="compositionally biased region" description="Low complexity" evidence="2">
    <location>
        <begin position="1594"/>
        <end position="1605"/>
    </location>
</feature>
<keyword evidence="4" id="KW-1185">Reference proteome</keyword>
<feature type="compositionally biased region" description="Low complexity" evidence="2">
    <location>
        <begin position="260"/>
        <end position="278"/>
    </location>
</feature>
<feature type="region of interest" description="Disordered" evidence="2">
    <location>
        <begin position="19"/>
        <end position="56"/>
    </location>
</feature>
<keyword evidence="1" id="KW-0175">Coiled coil</keyword>
<proteinExistence type="predicted"/>
<reference evidence="3" key="1">
    <citation type="journal article" date="2020" name="bioRxiv">
        <title>Comparative genomics of Chlamydomonas.</title>
        <authorList>
            <person name="Craig R.J."/>
            <person name="Hasan A.R."/>
            <person name="Ness R.W."/>
            <person name="Keightley P.D."/>
        </authorList>
    </citation>
    <scope>NUCLEOTIDE SEQUENCE</scope>
    <source>
        <strain evidence="3">CCAP 11/173</strain>
    </source>
</reference>
<feature type="region of interest" description="Disordered" evidence="2">
    <location>
        <begin position="2847"/>
        <end position="2896"/>
    </location>
</feature>
<feature type="region of interest" description="Disordered" evidence="2">
    <location>
        <begin position="143"/>
        <end position="235"/>
    </location>
</feature>
<feature type="compositionally biased region" description="Low complexity" evidence="2">
    <location>
        <begin position="352"/>
        <end position="371"/>
    </location>
</feature>
<feature type="compositionally biased region" description="Pro residues" evidence="2">
    <location>
        <begin position="30"/>
        <end position="43"/>
    </location>
</feature>
<name>A0A835W8Z1_9CHLO</name>
<evidence type="ECO:0000313" key="3">
    <source>
        <dbReference type="EMBL" id="KAG2440546.1"/>
    </source>
</evidence>
<comment type="caution">
    <text evidence="3">The sequence shown here is derived from an EMBL/GenBank/DDBJ whole genome shotgun (WGS) entry which is preliminary data.</text>
</comment>
<feature type="compositionally biased region" description="Low complexity" evidence="2">
    <location>
        <begin position="183"/>
        <end position="214"/>
    </location>
</feature>
<protein>
    <submittedName>
        <fullName evidence="3">Uncharacterized protein</fullName>
    </submittedName>
</protein>
<feature type="region of interest" description="Disordered" evidence="2">
    <location>
        <begin position="257"/>
        <end position="371"/>
    </location>
</feature>
<feature type="compositionally biased region" description="Low complexity" evidence="2">
    <location>
        <begin position="2966"/>
        <end position="2990"/>
    </location>
</feature>
<dbReference type="Proteomes" id="UP000613740">
    <property type="component" value="Unassembled WGS sequence"/>
</dbReference>
<feature type="coiled-coil region" evidence="1">
    <location>
        <begin position="1063"/>
        <end position="1090"/>
    </location>
</feature>
<sequence length="3038" mass="302343">MKLGAFGQVSGHAVPRHVRAAASSNGVPAPHAPLPHPQQPPQPSAATPQRNGSQDAGLAAPVALPTAAPLPAVALGLTATGGLDAGADAARDLSQRLLMEQMAVLQRQLMDMASLVATTQAQNQALLGQVSVLSQQVAQLSTSAAQPAGPPLQQPPQQTAAPPVAQQEPASATLPAPVPGSNPVPVVQASAPAAPSAAESAAVAAPAEARAPTAEPQPAPAASPTGPETDAAQAQVHQLSVAAQELQSLFAELAAKTGGPVAPAPAQQQQSRPAARVPQRQEEQRGKGAQAVEKVDAASFSPAAVQPRAAGRGGRYVGPPREQPFPPRQAVTQQPTPAAPTDCAAVTAPQEATDAPGVATATAADSAAGAPEEGSVAAMAALPVMEARIRGCRTALELKALLEAPGGRLSPADAVLAAQQLPRFARQWQQQQTQGAQTAPAAAALVGKGGTASGKRSADPEAAAIEELLGRLLSRFTTPAALQGLRRAFLPSYLSLQAVSAQLRVAPSRAFAGAVRQLVTEHAADLDPAAAAAGVAAVVALDGTVAPGVLARACKVLTDSAAALAAAQAAPEAAAAEGADAAVTSPPQGPKRALLSGRALVAAGQVAGLGPAAAEAARQVLAAAGAAAAARPSPPRALCEAEALTSAAAGALACVAAGVQVPATLLKQMETASLIVSDNNSTRSDADRDRGADGGRAKQGGVLSDMGAEGQLQLARAFVETGHQPEERWLRAWERAVVASGLPAAAPPQVAALAAALHALSRSPAPPAPVSADQGAVAVIPRPRFVAAAAERLRSAPGSGVSQAGNAAALCALALHLGELSSPAASSSSTSTSSAAANPRFQADVARAQAASTAVGEALLAAVTAPGALASLDAPDLAALAAGLGLLQLRLPAEVWSAALSRATDAAPLAAALTGAARRGMELGLPAGIKPPAFDHFLSMVGQHVPGLGAPELVGLMGLATAVRGSLRPALAASALTRLAATAAALAPADAAFLLATVDALGLNLAAPLAARPMAVAGAEAAGVAAAEHALEALTPAAVLRRVADSGALEPKRVVADLGLERCAALVELVARLQQAADVAEAEAQAEAAAALAPAVAADEASQGGAGAGGKAAKAQPTQAAQSKRLVARRQLVELLELLRPALVSASPAALVALVSGAAALELSLSPAWLGAFVAAARAALPDLDPLTASRIAVALTRCEQLAGRAAHGTATAPGGDGASADGVRDAVAQWVGEYVADQQRKLAAAPPAALALTVQVVAARSLRLPEGWLASFMAACTPSLEAPLPLTQAQAAGAAAAAAAVASSRGKPATPRPAATTATGAAPAAALAAAAASFTPSQLATLLRCLADLQQQSQAQAHQPGSKPHQQQPVVPAAWLALAARQVEGRLVHFSFPDLAEALYGMLRLGGSVREGAANQLIILSQGGGKLAAAPPALLAHTLAAVAAAEGRKVSPRWWEELQRVAAAQLLRGDAAPTTATPDLLASVVTSLLKLRRDKAGADLSEQLSAAMAAALCGEPAGPQAGASVTTALAAALPAEAAAMYVEAAARDPRGLGQRVPPPALLQTYLQHSDTVLGALAASAVAAADANSEDEAATASSSAPAPAGTLSKTGGRDAKRARGRGAKRADKRASAGAQSRGSGSGLLPAHLVEHLSSALAVGRLLVALPSAQQPAAAGPWLQSLVAAGAAAADCLEVTDAAEVLWLVATISRSGLGRDGTDVVASPQQVAALAARVNGDAPGAAGRLSADAAVDAVWALRVLKLMPSTKLLVDASRGLPRRLAARSLSPGDVHLLVSALTAGGDDVEASIAAADAAAAAPVAAPHSSFTAELGRWLQSQLLLPTGADGSDADSALTTTQLAELVDAASMLGLGLQRDCPDALAAAAGRLAAAAASGDLKGDALVSALTGLQKLGHTPAPEVLDALCEAVADGAADGTLRGLFSLAAAAAGLYDMGARPGTEWLAGLGEAVVGAIDSEERLAPRAAVWALETLASRFDGNFMVLALAATQALTQDLQEQLAAAGDPGYQGAGAAADTGATGAPSPHVAAREAALAKAAQAADVGDEGVAEAQVGAALFLWQPTDLDTVLQLLRALSAARQPVPEALWRLVEEAVRPALRRLGPGGAAAVAVKEQDEGGAGGMLLGGVSEPQLAALLGAMGRLDHSPSRAFLEDVERAVTPRMTVQSPELLAPLAEQCVRLSYIPSQAFTRALLKRLDDLMSRGGVSTAHAILLVRFLSTLVVASFQGDAEHVAQRARYLALMQSLVRCTRGDALLALSEEQGPELAAQLVSVMLVICSSFQISLPLSRPAGVPVESPAAAAARAEWAAAVQALTLAEMGSPALSWGHAGWLLQQLAEAEDTHVRVQAEWLSAYYKGLEAAATSLAPAELGLAAAALAAGKRGFQPHLAPTLPARLGAVLEDRIREFAQLPGVLTRLLLALGGMGHTLRTEVLQAVEALLYPPLEGAVECLQQARVLAEQQRKAAAAGGQGAASPERLQEVAEAAEAAVDMISSEKIFTLTQALRAQAFRPGPKLTDALMGACRLLSDNTTVDLAAQDFKKPPAAGSSPLLAPHWRSLTHVTAVMAALSEWGVTPTPTWTASAAEAVAVVCNLHTPEAVRQAEEQPDRDLQGMVTSLALLEGWGARISGDQVTMLAAGLHARMELWQMAELPFTPQLVALLDQGLARLHGGGSFIPQEALGAYADMFGVGEAEGAAATATAAASGTGGAFGGADAPRVAVRPPPRGATGGAGFGGAGRRGDTGTAAAAAPQPAEYRDLRPGAEVLEVEAADAAGSSPGMAIDSALDDLLAGVAPPASAATAASPAAAATASSSAGIEGVAADVAAAFAASASSGGGASQASTSASGAGAAPSPPVDVPSTRGPSFRRRTPPMQPPAGMSLDGRLGRAAVDQLLQMVSTPAASPGPAAPEASPSGADGAAGAAATTSTTRAATAAGAWARSQARAARAAAAAAPAAGGPARTPATGAAGAMRPAGAVTPPAAQGGGLNPEDPRTWNLLDSELQGLSDPSSGGGLEVVEPQVLEP</sequence>
<accession>A0A835W8Z1</accession>
<feature type="region of interest" description="Disordered" evidence="2">
    <location>
        <begin position="2966"/>
        <end position="3038"/>
    </location>
</feature>
<gene>
    <name evidence="3" type="ORF">HYH02_010130</name>
</gene>
<feature type="region of interest" description="Disordered" evidence="2">
    <location>
        <begin position="677"/>
        <end position="703"/>
    </location>
</feature>